<feature type="compositionally biased region" description="Acidic residues" evidence="1">
    <location>
        <begin position="154"/>
        <end position="190"/>
    </location>
</feature>
<sequence>MESRFRYLDYEIQRQPLPDPYKYWHCHIICNDCSAKSDVTFHFLGLKCDTCKSYNTCEVKVIRPEDELGNSSPASVLSRGPLPPHLMPNPETAGTIVPGEEVVADLASVIQEIEDREGRPGLPSAGLAHSSQHSECSCESLGGEDGEGGGSLYDSDDFGSEGGYDDDGDDNGAGDGADGDETGDEDEPMDDGPARPEFVHLPGHP</sequence>
<dbReference type="AlphaFoldDB" id="W7I9M8"/>
<dbReference type="EMBL" id="KI966424">
    <property type="protein sequence ID" value="EWC45745.1"/>
    <property type="molecule type" value="Genomic_DNA"/>
</dbReference>
<dbReference type="GO" id="GO:0061630">
    <property type="term" value="F:ubiquitin protein ligase activity"/>
    <property type="evidence" value="ECO:0007669"/>
    <property type="project" value="TreeGrafter"/>
</dbReference>
<dbReference type="GO" id="GO:0005634">
    <property type="term" value="C:nucleus"/>
    <property type="evidence" value="ECO:0007669"/>
    <property type="project" value="TreeGrafter"/>
</dbReference>
<dbReference type="GO" id="GO:0006511">
    <property type="term" value="P:ubiquitin-dependent protein catabolic process"/>
    <property type="evidence" value="ECO:0007669"/>
    <property type="project" value="TreeGrafter"/>
</dbReference>
<dbReference type="Gene3D" id="2.20.28.10">
    <property type="match status" value="1"/>
</dbReference>
<evidence type="ECO:0000313" key="3">
    <source>
        <dbReference type="EMBL" id="EWC45745.1"/>
    </source>
</evidence>
<feature type="compositionally biased region" description="Low complexity" evidence="1">
    <location>
        <begin position="129"/>
        <end position="141"/>
    </location>
</feature>
<feature type="region of interest" description="Disordered" evidence="1">
    <location>
        <begin position="68"/>
        <end position="95"/>
    </location>
</feature>
<dbReference type="HOGENOM" id="CLU_1337489_0_0_1"/>
<reference evidence="3 4" key="1">
    <citation type="submission" date="2013-05" db="EMBL/GenBank/DDBJ databases">
        <title>Drechslerella stenobrocha genome reveals carnivorous origination and mechanical trapping mechanism of predatory fungi.</title>
        <authorList>
            <person name="Liu X."/>
            <person name="Zhang W."/>
            <person name="Liu K."/>
        </authorList>
    </citation>
    <scope>NUCLEOTIDE SEQUENCE [LARGE SCALE GENOMIC DNA]</scope>
    <source>
        <strain evidence="3 4">248</strain>
    </source>
</reference>
<feature type="region of interest" description="Disordered" evidence="1">
    <location>
        <begin position="117"/>
        <end position="205"/>
    </location>
</feature>
<dbReference type="GO" id="GO:0016567">
    <property type="term" value="P:protein ubiquitination"/>
    <property type="evidence" value="ECO:0007669"/>
    <property type="project" value="TreeGrafter"/>
</dbReference>
<gene>
    <name evidence="3" type="ORF">DRE_05082</name>
</gene>
<evidence type="ECO:0000313" key="4">
    <source>
        <dbReference type="Proteomes" id="UP000024837"/>
    </source>
</evidence>
<evidence type="ECO:0000256" key="1">
    <source>
        <dbReference type="SAM" id="MobiDB-lite"/>
    </source>
</evidence>
<proteinExistence type="predicted"/>
<name>W7I9M8_9PEZI</name>
<feature type="domain" description="RCHY1 zinc-ribbon" evidence="2">
    <location>
        <begin position="1"/>
        <end position="57"/>
    </location>
</feature>
<dbReference type="PANTHER" id="PTHR21319">
    <property type="entry name" value="RING FINGER AND CHY ZINC FINGER DOMAIN-CONTAINING PROTEIN 1"/>
    <property type="match status" value="1"/>
</dbReference>
<protein>
    <recommendedName>
        <fullName evidence="2">RCHY1 zinc-ribbon domain-containing protein</fullName>
    </recommendedName>
</protein>
<dbReference type="OrthoDB" id="411372at2759"/>
<accession>W7I9M8</accession>
<keyword evidence="4" id="KW-1185">Reference proteome</keyword>
<organism evidence="3 4">
    <name type="scientific">Drechslerella stenobrocha 248</name>
    <dbReference type="NCBI Taxonomy" id="1043628"/>
    <lineage>
        <taxon>Eukaryota</taxon>
        <taxon>Fungi</taxon>
        <taxon>Dikarya</taxon>
        <taxon>Ascomycota</taxon>
        <taxon>Pezizomycotina</taxon>
        <taxon>Orbiliomycetes</taxon>
        <taxon>Orbiliales</taxon>
        <taxon>Orbiliaceae</taxon>
        <taxon>Drechslerella</taxon>
    </lineage>
</organism>
<dbReference type="Proteomes" id="UP000024837">
    <property type="component" value="Unassembled WGS sequence"/>
</dbReference>
<dbReference type="Pfam" id="PF14599">
    <property type="entry name" value="zinc_ribbon_6"/>
    <property type="match status" value="1"/>
</dbReference>
<dbReference type="PANTHER" id="PTHR21319:SF0">
    <property type="entry name" value="AND RING FINGER DOMAIN PROTEIN, PUTATIVE (AFU_ORTHOLOGUE AFUA_1G08900)-RELATED"/>
    <property type="match status" value="1"/>
</dbReference>
<evidence type="ECO:0000259" key="2">
    <source>
        <dbReference type="Pfam" id="PF14599"/>
    </source>
</evidence>
<dbReference type="InterPro" id="IPR039512">
    <property type="entry name" value="RCHY1_zinc-ribbon"/>
</dbReference>